<feature type="transmembrane region" description="Helical" evidence="2">
    <location>
        <begin position="20"/>
        <end position="43"/>
    </location>
</feature>
<keyword evidence="4" id="KW-1185">Reference proteome</keyword>
<feature type="transmembrane region" description="Helical" evidence="2">
    <location>
        <begin position="206"/>
        <end position="225"/>
    </location>
</feature>
<feature type="transmembrane region" description="Helical" evidence="2">
    <location>
        <begin position="90"/>
        <end position="110"/>
    </location>
</feature>
<sequence length="444" mass="50281">MTGTLVPPWFEKYNVTRLDMSVVSIVWGISIGCSMFCVATAINQTLNTWARSHRITAYIIMVWIEIVVSITIGIISWLYMRSTIGPSFEFFFFVLCLWVIQIQVLLQIIVNRIALLLPDPRQVNKIKWSVAAYVGVINLSVFCIWIPAQLQRSQTYVSVNHIWDRVEKVMFLIIDAGLNIYFMWLVRRNLIANGLDKYKILFWTNVALDFFSIFLDLAIILSMSFHNPFIYVQFHPLAYIIKLSIEMSLADLIAKVARASSDRHVLDELEGISCYDLPVAPANGRPSHRSKGNNTSNTTNTFTTDTTATTASNISKYHYPAAKLSKIGAPSFTSEVMSDNNNNHGRKSDDLESGITKKVAVDVRRSGASQVEDADAIAVAPRPQSGMDAVDRVRSQDSGVVGDRDSQRWLRRESARPRVNEDEEEDEEDEGELEMMRKAYSYTH</sequence>
<feature type="compositionally biased region" description="Low complexity" evidence="1">
    <location>
        <begin position="293"/>
        <end position="305"/>
    </location>
</feature>
<feature type="compositionally biased region" description="Basic and acidic residues" evidence="1">
    <location>
        <begin position="402"/>
        <end position="420"/>
    </location>
</feature>
<evidence type="ECO:0000256" key="1">
    <source>
        <dbReference type="SAM" id="MobiDB-lite"/>
    </source>
</evidence>
<dbReference type="PANTHER" id="PTHR35179:SF1">
    <property type="entry name" value="INTEGRAL MEMBRANE PROTEIN"/>
    <property type="match status" value="1"/>
</dbReference>
<feature type="transmembrane region" description="Helical" evidence="2">
    <location>
        <begin position="130"/>
        <end position="148"/>
    </location>
</feature>
<dbReference type="EMBL" id="JAUJDW010000005">
    <property type="protein sequence ID" value="KAK0662750.1"/>
    <property type="molecule type" value="Genomic_DNA"/>
</dbReference>
<protein>
    <submittedName>
        <fullName evidence="3">Uncharacterized protein</fullName>
    </submittedName>
</protein>
<evidence type="ECO:0000256" key="2">
    <source>
        <dbReference type="SAM" id="Phobius"/>
    </source>
</evidence>
<proteinExistence type="predicted"/>
<keyword evidence="2" id="KW-0812">Transmembrane</keyword>
<feature type="region of interest" description="Disordered" evidence="1">
    <location>
        <begin position="380"/>
        <end position="444"/>
    </location>
</feature>
<organism evidence="3 4">
    <name type="scientific">Lasiodiplodia hormozganensis</name>
    <dbReference type="NCBI Taxonomy" id="869390"/>
    <lineage>
        <taxon>Eukaryota</taxon>
        <taxon>Fungi</taxon>
        <taxon>Dikarya</taxon>
        <taxon>Ascomycota</taxon>
        <taxon>Pezizomycotina</taxon>
        <taxon>Dothideomycetes</taxon>
        <taxon>Dothideomycetes incertae sedis</taxon>
        <taxon>Botryosphaeriales</taxon>
        <taxon>Botryosphaeriaceae</taxon>
        <taxon>Lasiodiplodia</taxon>
    </lineage>
</organism>
<keyword evidence="2" id="KW-1133">Transmembrane helix</keyword>
<comment type="caution">
    <text evidence="3">The sequence shown here is derived from an EMBL/GenBank/DDBJ whole genome shotgun (WGS) entry which is preliminary data.</text>
</comment>
<dbReference type="Proteomes" id="UP001175001">
    <property type="component" value="Unassembled WGS sequence"/>
</dbReference>
<feature type="compositionally biased region" description="Acidic residues" evidence="1">
    <location>
        <begin position="421"/>
        <end position="433"/>
    </location>
</feature>
<feature type="transmembrane region" description="Helical" evidence="2">
    <location>
        <begin position="55"/>
        <end position="78"/>
    </location>
</feature>
<dbReference type="AlphaFoldDB" id="A0AA40D4G5"/>
<evidence type="ECO:0000313" key="3">
    <source>
        <dbReference type="EMBL" id="KAK0662750.1"/>
    </source>
</evidence>
<keyword evidence="2" id="KW-0472">Membrane</keyword>
<evidence type="ECO:0000313" key="4">
    <source>
        <dbReference type="Proteomes" id="UP001175001"/>
    </source>
</evidence>
<reference evidence="3" key="1">
    <citation type="submission" date="2023-06" db="EMBL/GenBank/DDBJ databases">
        <title>Multi-omics analyses reveal the molecular pathogenesis toolkit of Lasiodiplodia hormozganensis, a cross-kingdom pathogen.</title>
        <authorList>
            <person name="Felix C."/>
            <person name="Meneses R."/>
            <person name="Goncalves M.F.M."/>
            <person name="Tilleman L."/>
            <person name="Duarte A.S."/>
            <person name="Jorrin-Novo J.V."/>
            <person name="Van De Peer Y."/>
            <person name="Deforce D."/>
            <person name="Van Nieuwerburgh F."/>
            <person name="Esteves A.C."/>
            <person name="Alves A."/>
        </authorList>
    </citation>
    <scope>NUCLEOTIDE SEQUENCE</scope>
    <source>
        <strain evidence="3">CBS 339.90</strain>
    </source>
</reference>
<feature type="transmembrane region" description="Helical" evidence="2">
    <location>
        <begin position="168"/>
        <end position="186"/>
    </location>
</feature>
<feature type="region of interest" description="Disordered" evidence="1">
    <location>
        <begin position="283"/>
        <end position="305"/>
    </location>
</feature>
<gene>
    <name evidence="3" type="ORF">DIS24_g1643</name>
</gene>
<accession>A0AA40D4G5</accession>
<name>A0AA40D4G5_9PEZI</name>
<dbReference type="PANTHER" id="PTHR35179">
    <property type="entry name" value="PROTEIN CBG02620"/>
    <property type="match status" value="1"/>
</dbReference>